<dbReference type="SUPFAM" id="SSF49842">
    <property type="entry name" value="TNF-like"/>
    <property type="match status" value="1"/>
</dbReference>
<feature type="coiled-coil region" evidence="4">
    <location>
        <begin position="37"/>
        <end position="64"/>
    </location>
</feature>
<comment type="subcellular location">
    <subcellularLocation>
        <location evidence="1">Secreted</location>
    </subcellularLocation>
</comment>
<reference evidence="6" key="2">
    <citation type="journal article" date="2021" name="Genome Biol. Evol.">
        <title>Developing a high-quality reference genome for a parasitic bivalve with doubly uniparental inheritance (Bivalvia: Unionida).</title>
        <authorList>
            <person name="Smith C.H."/>
        </authorList>
    </citation>
    <scope>NUCLEOTIDE SEQUENCE</scope>
    <source>
        <strain evidence="6">CHS0354</strain>
        <tissue evidence="6">Mantle</tissue>
    </source>
</reference>
<dbReference type="InterPro" id="IPR008983">
    <property type="entry name" value="Tumour_necrosis_fac-like_dom"/>
</dbReference>
<dbReference type="SMART" id="SM00110">
    <property type="entry name" value="C1Q"/>
    <property type="match status" value="1"/>
</dbReference>
<keyword evidence="2" id="KW-0964">Secreted</keyword>
<evidence type="ECO:0000313" key="7">
    <source>
        <dbReference type="Proteomes" id="UP001195483"/>
    </source>
</evidence>
<evidence type="ECO:0000259" key="5">
    <source>
        <dbReference type="SMART" id="SM00110"/>
    </source>
</evidence>
<dbReference type="GO" id="GO:0005576">
    <property type="term" value="C:extracellular region"/>
    <property type="evidence" value="ECO:0007669"/>
    <property type="project" value="UniProtKB-SubCell"/>
</dbReference>
<dbReference type="InterPro" id="IPR001073">
    <property type="entry name" value="C1q_dom"/>
</dbReference>
<protein>
    <recommendedName>
        <fullName evidence="5">C1q domain-containing protein</fullName>
    </recommendedName>
</protein>
<dbReference type="PANTHER" id="PTHR22923:SF116">
    <property type="entry name" value="C1Q DOMAIN-CONTAINING PROTEIN"/>
    <property type="match status" value="1"/>
</dbReference>
<dbReference type="Gene3D" id="2.60.120.40">
    <property type="match status" value="1"/>
</dbReference>
<dbReference type="InterPro" id="IPR050822">
    <property type="entry name" value="Cerebellin_Synaptic_Org"/>
</dbReference>
<keyword evidence="7" id="KW-1185">Reference proteome</keyword>
<feature type="domain" description="C1q" evidence="5">
    <location>
        <begin position="63"/>
        <end position="186"/>
    </location>
</feature>
<dbReference type="AlphaFoldDB" id="A0AAE0STP7"/>
<proteinExistence type="predicted"/>
<reference evidence="6" key="3">
    <citation type="submission" date="2023-05" db="EMBL/GenBank/DDBJ databases">
        <authorList>
            <person name="Smith C.H."/>
        </authorList>
    </citation>
    <scope>NUCLEOTIDE SEQUENCE</scope>
    <source>
        <strain evidence="6">CHS0354</strain>
        <tissue evidence="6">Mantle</tissue>
    </source>
</reference>
<name>A0AAE0STP7_9BIVA</name>
<dbReference type="PRINTS" id="PR00007">
    <property type="entry name" value="COMPLEMNTC1Q"/>
</dbReference>
<dbReference type="Proteomes" id="UP001195483">
    <property type="component" value="Unassembled WGS sequence"/>
</dbReference>
<keyword evidence="4" id="KW-0175">Coiled coil</keyword>
<gene>
    <name evidence="6" type="ORF">CHS0354_042315</name>
</gene>
<comment type="caution">
    <text evidence="6">The sequence shown here is derived from an EMBL/GenBank/DDBJ whole genome shotgun (WGS) entry which is preliminary data.</text>
</comment>
<reference evidence="6" key="1">
    <citation type="journal article" date="2021" name="Genome Biol. Evol.">
        <title>A High-Quality Reference Genome for a Parasitic Bivalve with Doubly Uniparental Inheritance (Bivalvia: Unionida).</title>
        <authorList>
            <person name="Smith C.H."/>
        </authorList>
    </citation>
    <scope>NUCLEOTIDE SEQUENCE</scope>
    <source>
        <strain evidence="6">CHS0354</strain>
    </source>
</reference>
<evidence type="ECO:0000256" key="1">
    <source>
        <dbReference type="ARBA" id="ARBA00004613"/>
    </source>
</evidence>
<evidence type="ECO:0000256" key="2">
    <source>
        <dbReference type="ARBA" id="ARBA00022525"/>
    </source>
</evidence>
<sequence>MIREGDVKYVYDSITGEHNSSFMEPIESKAYKRLANMKELEYRLQIAEERIRMLENRAENKNHDHKVNKSATIKVFDTNRTNGNMDSGNGYDAKIGIFTCPVTGTYFFTNVITQYGVGPVQTEIVLDGIGKGTTHASKQETGYDQGCTAAALHFDAGQRVWVKGYVGSEVFGSVFSSFTGILLWNSDDATNSN</sequence>
<accession>A0AAE0STP7</accession>
<organism evidence="6 7">
    <name type="scientific">Potamilus streckersoni</name>
    <dbReference type="NCBI Taxonomy" id="2493646"/>
    <lineage>
        <taxon>Eukaryota</taxon>
        <taxon>Metazoa</taxon>
        <taxon>Spiralia</taxon>
        <taxon>Lophotrochozoa</taxon>
        <taxon>Mollusca</taxon>
        <taxon>Bivalvia</taxon>
        <taxon>Autobranchia</taxon>
        <taxon>Heteroconchia</taxon>
        <taxon>Palaeoheterodonta</taxon>
        <taxon>Unionida</taxon>
        <taxon>Unionoidea</taxon>
        <taxon>Unionidae</taxon>
        <taxon>Ambleminae</taxon>
        <taxon>Lampsilini</taxon>
        <taxon>Potamilus</taxon>
    </lineage>
</organism>
<dbReference type="EMBL" id="JAEAOA010002354">
    <property type="protein sequence ID" value="KAK3597965.1"/>
    <property type="molecule type" value="Genomic_DNA"/>
</dbReference>
<evidence type="ECO:0000313" key="6">
    <source>
        <dbReference type="EMBL" id="KAK3597965.1"/>
    </source>
</evidence>
<dbReference type="PANTHER" id="PTHR22923">
    <property type="entry name" value="CEREBELLIN-RELATED"/>
    <property type="match status" value="1"/>
</dbReference>
<keyword evidence="3" id="KW-0732">Signal</keyword>
<evidence type="ECO:0000256" key="4">
    <source>
        <dbReference type="SAM" id="Coils"/>
    </source>
</evidence>
<dbReference type="Pfam" id="PF00386">
    <property type="entry name" value="C1q"/>
    <property type="match status" value="1"/>
</dbReference>
<evidence type="ECO:0000256" key="3">
    <source>
        <dbReference type="ARBA" id="ARBA00022729"/>
    </source>
</evidence>